<evidence type="ECO:0000313" key="16">
    <source>
        <dbReference type="Proteomes" id="UP001146120"/>
    </source>
</evidence>
<accession>A0AAV2YEU6</accession>
<comment type="caution">
    <text evidence="15">The sequence shown here is derived from an EMBL/GenBank/DDBJ whole genome shotgun (WGS) entry which is preliminary data.</text>
</comment>
<name>A0AAV2YEU6_9STRA</name>
<protein>
    <recommendedName>
        <fullName evidence="5">diacylglycerol O-acyltransferase</fullName>
        <ecNumber evidence="5">2.3.1.20</ecNumber>
    </recommendedName>
</protein>
<dbReference type="GO" id="GO:0005789">
    <property type="term" value="C:endoplasmic reticulum membrane"/>
    <property type="evidence" value="ECO:0007669"/>
    <property type="project" value="UniProtKB-SubCell"/>
</dbReference>
<dbReference type="PANTHER" id="PTHR12317">
    <property type="entry name" value="DIACYLGLYCEROL O-ACYLTRANSFERASE"/>
    <property type="match status" value="1"/>
</dbReference>
<evidence type="ECO:0000256" key="9">
    <source>
        <dbReference type="ARBA" id="ARBA00022798"/>
    </source>
</evidence>
<evidence type="ECO:0000256" key="11">
    <source>
        <dbReference type="ARBA" id="ARBA00022989"/>
    </source>
</evidence>
<reference evidence="15" key="2">
    <citation type="journal article" date="2023" name="Microbiol Resour">
        <title>Decontamination and Annotation of the Draft Genome Sequence of the Oomycete Lagenidium giganteum ARSEF 373.</title>
        <authorList>
            <person name="Morgan W.R."/>
            <person name="Tartar A."/>
        </authorList>
    </citation>
    <scope>NUCLEOTIDE SEQUENCE</scope>
    <source>
        <strain evidence="15">ARSEF 373</strain>
    </source>
</reference>
<comment type="pathway">
    <text evidence="2">Glycerolipid metabolism; triacylglycerol biosynthesis.</text>
</comment>
<dbReference type="Proteomes" id="UP001146120">
    <property type="component" value="Unassembled WGS sequence"/>
</dbReference>
<dbReference type="GO" id="GO:0019432">
    <property type="term" value="P:triglyceride biosynthetic process"/>
    <property type="evidence" value="ECO:0007669"/>
    <property type="project" value="TreeGrafter"/>
</dbReference>
<evidence type="ECO:0000256" key="6">
    <source>
        <dbReference type="ARBA" id="ARBA00022516"/>
    </source>
</evidence>
<feature type="non-terminal residue" evidence="15">
    <location>
        <position position="1"/>
    </location>
</feature>
<comment type="similarity">
    <text evidence="4">Belongs to the diacylglycerol acyltransferase family.</text>
</comment>
<dbReference type="InterPro" id="IPR007130">
    <property type="entry name" value="DAGAT"/>
</dbReference>
<keyword evidence="16" id="KW-1185">Reference proteome</keyword>
<comment type="subcellular location">
    <subcellularLocation>
        <location evidence="1">Endoplasmic reticulum membrane</location>
        <topology evidence="1">Multi-pass membrane protein</topology>
    </subcellularLocation>
</comment>
<reference evidence="15" key="1">
    <citation type="submission" date="2022-11" db="EMBL/GenBank/DDBJ databases">
        <authorList>
            <person name="Morgan W.R."/>
            <person name="Tartar A."/>
        </authorList>
    </citation>
    <scope>NUCLEOTIDE SEQUENCE</scope>
    <source>
        <strain evidence="15">ARSEF 373</strain>
    </source>
</reference>
<dbReference type="GO" id="GO:0006071">
    <property type="term" value="P:glycerol metabolic process"/>
    <property type="evidence" value="ECO:0007669"/>
    <property type="project" value="UniProtKB-KW"/>
</dbReference>
<evidence type="ECO:0000256" key="7">
    <source>
        <dbReference type="ARBA" id="ARBA00022679"/>
    </source>
</evidence>
<keyword evidence="9" id="KW-0319">Glycerol metabolism</keyword>
<organism evidence="15 16">
    <name type="scientific">Lagenidium giganteum</name>
    <dbReference type="NCBI Taxonomy" id="4803"/>
    <lineage>
        <taxon>Eukaryota</taxon>
        <taxon>Sar</taxon>
        <taxon>Stramenopiles</taxon>
        <taxon>Oomycota</taxon>
        <taxon>Peronosporomycetes</taxon>
        <taxon>Pythiales</taxon>
        <taxon>Pythiaceae</taxon>
    </lineage>
</organism>
<dbReference type="Pfam" id="PF03982">
    <property type="entry name" value="DAGAT"/>
    <property type="match status" value="1"/>
</dbReference>
<dbReference type="CDD" id="cd07987">
    <property type="entry name" value="LPLAT_MGAT-like"/>
    <property type="match status" value="1"/>
</dbReference>
<gene>
    <name evidence="15" type="ORF">N0F65_001641</name>
</gene>
<evidence type="ECO:0000256" key="13">
    <source>
        <dbReference type="ARBA" id="ARBA00023136"/>
    </source>
</evidence>
<evidence type="ECO:0000313" key="15">
    <source>
        <dbReference type="EMBL" id="DAZ92680.1"/>
    </source>
</evidence>
<dbReference type="PANTHER" id="PTHR12317:SF0">
    <property type="entry name" value="ACYLTRANSFERASE"/>
    <property type="match status" value="1"/>
</dbReference>
<evidence type="ECO:0000256" key="8">
    <source>
        <dbReference type="ARBA" id="ARBA00022692"/>
    </source>
</evidence>
<proteinExistence type="inferred from homology"/>
<keyword evidence="14" id="KW-0012">Acyltransferase</keyword>
<dbReference type="GO" id="GO:0004144">
    <property type="term" value="F:diacylglycerol O-acyltransferase activity"/>
    <property type="evidence" value="ECO:0007669"/>
    <property type="project" value="UniProtKB-EC"/>
</dbReference>
<dbReference type="AlphaFoldDB" id="A0AAV2YEU6"/>
<evidence type="ECO:0000256" key="5">
    <source>
        <dbReference type="ARBA" id="ARBA00013244"/>
    </source>
</evidence>
<evidence type="ECO:0000256" key="4">
    <source>
        <dbReference type="ARBA" id="ARBA00005420"/>
    </source>
</evidence>
<evidence type="ECO:0000256" key="10">
    <source>
        <dbReference type="ARBA" id="ARBA00022824"/>
    </source>
</evidence>
<evidence type="ECO:0000256" key="3">
    <source>
        <dbReference type="ARBA" id="ARBA00005189"/>
    </source>
</evidence>
<keyword evidence="7" id="KW-0808">Transferase</keyword>
<keyword evidence="8" id="KW-0812">Transmembrane</keyword>
<keyword evidence="13" id="KW-0472">Membrane</keyword>
<dbReference type="EMBL" id="DAKRPA010000401">
    <property type="protein sequence ID" value="DAZ92680.1"/>
    <property type="molecule type" value="Genomic_DNA"/>
</dbReference>
<keyword evidence="10" id="KW-0256">Endoplasmic reticulum</keyword>
<keyword evidence="12" id="KW-0443">Lipid metabolism</keyword>
<evidence type="ECO:0000256" key="2">
    <source>
        <dbReference type="ARBA" id="ARBA00004771"/>
    </source>
</evidence>
<keyword evidence="6" id="KW-0444">Lipid biosynthesis</keyword>
<evidence type="ECO:0000256" key="14">
    <source>
        <dbReference type="ARBA" id="ARBA00023315"/>
    </source>
</evidence>
<keyword evidence="11" id="KW-1133">Transmembrane helix</keyword>
<evidence type="ECO:0000256" key="12">
    <source>
        <dbReference type="ARBA" id="ARBA00023098"/>
    </source>
</evidence>
<comment type="pathway">
    <text evidence="3">Lipid metabolism.</text>
</comment>
<evidence type="ECO:0000256" key="1">
    <source>
        <dbReference type="ARBA" id="ARBA00004477"/>
    </source>
</evidence>
<dbReference type="EC" id="2.3.1.20" evidence="5"/>
<sequence>LCVWSIYVDRVAYNGKGRASRAFRNAWWWQSFRSYFPLSLRQEEEFDPSKRYIFVLHPHGILGFSAWLTFAADSTGFSKKNKDLDIAIATVNVNFLLPFWRDIVMAAGFLDASFKSLTNALRRNRSVTIVAGGAAEALDAHPGTYNIILNKRKGLVRLALTTGTPLVPVFSFGENDLFYQVPNPKGSLLRSLQEKALKVLKFSTPLIIGRGVFCRYGILPRAHPIQVVTGKPVPVQQIAEPSDEDIAKYQQAYRTALEKLFSDHAERYYRQVLPEELRPAAIPKLHIVA</sequence>